<dbReference type="InterPro" id="IPR008966">
    <property type="entry name" value="Adhesion_dom_sf"/>
</dbReference>
<evidence type="ECO:0000313" key="3">
    <source>
        <dbReference type="EMBL" id="SOD36340.1"/>
    </source>
</evidence>
<dbReference type="AlphaFoldDB" id="A0A286BQB6"/>
<dbReference type="GO" id="GO:0007155">
    <property type="term" value="P:cell adhesion"/>
    <property type="evidence" value="ECO:0007669"/>
    <property type="project" value="InterPro"/>
</dbReference>
<keyword evidence="4" id="KW-1185">Reference proteome</keyword>
<evidence type="ECO:0000256" key="1">
    <source>
        <dbReference type="SAM" id="SignalP"/>
    </source>
</evidence>
<dbReference type="Proteomes" id="UP000219271">
    <property type="component" value="Unassembled WGS sequence"/>
</dbReference>
<organism evidence="3 4">
    <name type="scientific">Candidatus Pantoea floridensis</name>
    <dbReference type="NCBI Taxonomy" id="1938870"/>
    <lineage>
        <taxon>Bacteria</taxon>
        <taxon>Pseudomonadati</taxon>
        <taxon>Pseudomonadota</taxon>
        <taxon>Gammaproteobacteria</taxon>
        <taxon>Enterobacterales</taxon>
        <taxon>Erwiniaceae</taxon>
        <taxon>Pantoea</taxon>
    </lineage>
</organism>
<name>A0A286BQB6_9GAMM</name>
<protein>
    <submittedName>
        <fullName evidence="3">Fimbrial protein</fullName>
    </submittedName>
</protein>
<dbReference type="InterPro" id="IPR000259">
    <property type="entry name" value="Adhesion_dom_fimbrial"/>
</dbReference>
<gene>
    <name evidence="3" type="ORF">SAMN06273570_0739</name>
</gene>
<dbReference type="GO" id="GO:0009289">
    <property type="term" value="C:pilus"/>
    <property type="evidence" value="ECO:0007669"/>
    <property type="project" value="InterPro"/>
</dbReference>
<dbReference type="RefSeq" id="WP_097094643.1">
    <property type="nucleotide sequence ID" value="NZ_OCMY01000001.1"/>
</dbReference>
<dbReference type="SUPFAM" id="SSF49401">
    <property type="entry name" value="Bacterial adhesins"/>
    <property type="match status" value="1"/>
</dbReference>
<dbReference type="EMBL" id="OCMY01000001">
    <property type="protein sequence ID" value="SOD36340.1"/>
    <property type="molecule type" value="Genomic_DNA"/>
</dbReference>
<dbReference type="Gene3D" id="2.60.40.3310">
    <property type="match status" value="1"/>
</dbReference>
<reference evidence="4" key="1">
    <citation type="submission" date="2017-09" db="EMBL/GenBank/DDBJ databases">
        <authorList>
            <person name="Varghese N."/>
            <person name="Submissions S."/>
        </authorList>
    </citation>
    <scope>NUCLEOTIDE SEQUENCE [LARGE SCALE GENOMIC DNA]</scope>
    <source>
        <strain evidence="4">JKS000234</strain>
    </source>
</reference>
<dbReference type="OrthoDB" id="6515729at2"/>
<dbReference type="Pfam" id="PF00419">
    <property type="entry name" value="Fimbrial"/>
    <property type="match status" value="1"/>
</dbReference>
<evidence type="ECO:0000259" key="2">
    <source>
        <dbReference type="Pfam" id="PF00419"/>
    </source>
</evidence>
<proteinExistence type="predicted"/>
<feature type="chain" id="PRO_5012560926" evidence="1">
    <location>
        <begin position="22"/>
        <end position="328"/>
    </location>
</feature>
<evidence type="ECO:0000313" key="4">
    <source>
        <dbReference type="Proteomes" id="UP000219271"/>
    </source>
</evidence>
<accession>A0A286BQB6</accession>
<dbReference type="Gene3D" id="2.60.40.1090">
    <property type="entry name" value="Fimbrial-type adhesion domain"/>
    <property type="match status" value="1"/>
</dbReference>
<keyword evidence="1" id="KW-0732">Signal</keyword>
<dbReference type="InterPro" id="IPR036937">
    <property type="entry name" value="Adhesion_dom_fimbrial_sf"/>
</dbReference>
<feature type="domain" description="Fimbrial-type adhesion" evidence="2">
    <location>
        <begin position="195"/>
        <end position="325"/>
    </location>
</feature>
<sequence length="328" mass="35478">MRLRNSFLFVTGAFLSQSALAVCTVDPDSQFGGANRTTLTIPGYTFYVDAGAPVSDTPLNYENSTTQNVTLSFKDCEIGEAYGKTALPPLAPTGKKNYFTTSVEGISVRPRWNNGAQFGHFPSNAAMTENRFNYPPASFFQLEFVKTSPRLKLTDPNGDVVLSPGTILRNWVTSDTAANYGQLLNIGEIRVISIPNCTIDGPKTVNFGQLGERDLISGVEKNLDFSLRCATDYGSYSASASLITASPNADGTIPVTDSAGNNDRLKIQITDSNNRNMPADDSAKEDRAQVADEVPVNYSWKATLMKNGNVLPEEGNFTAKAEILLVVN</sequence>
<feature type="signal peptide" evidence="1">
    <location>
        <begin position="1"/>
        <end position="21"/>
    </location>
</feature>